<organism evidence="3 4">
    <name type="scientific">Salipaludibacillus keqinensis</name>
    <dbReference type="NCBI Taxonomy" id="2045207"/>
    <lineage>
        <taxon>Bacteria</taxon>
        <taxon>Bacillati</taxon>
        <taxon>Bacillota</taxon>
        <taxon>Bacilli</taxon>
        <taxon>Bacillales</taxon>
        <taxon>Bacillaceae</taxon>
    </lineage>
</organism>
<evidence type="ECO:0000313" key="4">
    <source>
        <dbReference type="Proteomes" id="UP000248214"/>
    </source>
</evidence>
<evidence type="ECO:0000256" key="1">
    <source>
        <dbReference type="SAM" id="Phobius"/>
    </source>
</evidence>
<accession>A0A323TK13</accession>
<feature type="domain" description="Sodium symporter small subunit" evidence="2">
    <location>
        <begin position="10"/>
        <end position="87"/>
    </location>
</feature>
<dbReference type="NCBIfam" id="TIGR03647">
    <property type="entry name" value="Na_symport_sm"/>
    <property type="match status" value="1"/>
</dbReference>
<dbReference type="AlphaFoldDB" id="A0A323TK13"/>
<feature type="transmembrane region" description="Helical" evidence="1">
    <location>
        <begin position="58"/>
        <end position="76"/>
    </location>
</feature>
<reference evidence="3 4" key="1">
    <citation type="submission" date="2017-10" db="EMBL/GenBank/DDBJ databases">
        <title>Bacillus sp. nov., a halophilic bacterium isolated from a Keqin Lake.</title>
        <authorList>
            <person name="Wang H."/>
        </authorList>
    </citation>
    <scope>NUCLEOTIDE SEQUENCE [LARGE SCALE GENOMIC DNA]</scope>
    <source>
        <strain evidence="3 4">KQ-12</strain>
    </source>
</reference>
<evidence type="ECO:0000313" key="3">
    <source>
        <dbReference type="EMBL" id="PYZ95228.1"/>
    </source>
</evidence>
<protein>
    <recommendedName>
        <fullName evidence="2">Sodium symporter small subunit domain-containing protein</fullName>
    </recommendedName>
</protein>
<proteinExistence type="predicted"/>
<comment type="caution">
    <text evidence="3">The sequence shown here is derived from an EMBL/GenBank/DDBJ whole genome shotgun (WGS) entry which is preliminary data.</text>
</comment>
<keyword evidence="1" id="KW-1133">Transmembrane helix</keyword>
<name>A0A323TK13_9BACI</name>
<dbReference type="RefSeq" id="WP_110608863.1">
    <property type="nucleotide sequence ID" value="NZ_PDOD01000001.1"/>
</dbReference>
<keyword evidence="1" id="KW-0472">Membrane</keyword>
<dbReference type="Proteomes" id="UP000248214">
    <property type="component" value="Unassembled WGS sequence"/>
</dbReference>
<dbReference type="EMBL" id="PDOD01000001">
    <property type="protein sequence ID" value="PYZ95228.1"/>
    <property type="molecule type" value="Genomic_DNA"/>
</dbReference>
<feature type="transmembrane region" description="Helical" evidence="1">
    <location>
        <begin position="20"/>
        <end position="38"/>
    </location>
</feature>
<dbReference type="Pfam" id="PF13937">
    <property type="entry name" value="DUF4212"/>
    <property type="match status" value="1"/>
</dbReference>
<dbReference type="InterPro" id="IPR019886">
    <property type="entry name" value="Na_symporter_ssu"/>
</dbReference>
<dbReference type="OrthoDB" id="9797746at2"/>
<gene>
    <name evidence="3" type="ORF">CR194_06860</name>
</gene>
<keyword evidence="1" id="KW-0812">Transmembrane</keyword>
<sequence length="101" mass="11318">MRKIEKDVADRYFRARVKLIVTFLTIGFLVSFGIVFFAEPLNQSGIYILGMPAHYYMGAQGAVATFIVLLFLNAVINDRVDRKFGIDESRNEQISGGGSDH</sequence>
<keyword evidence="4" id="KW-1185">Reference proteome</keyword>
<evidence type="ECO:0000259" key="2">
    <source>
        <dbReference type="Pfam" id="PF13937"/>
    </source>
</evidence>